<evidence type="ECO:0000256" key="11">
    <source>
        <dbReference type="ARBA" id="ARBA00023128"/>
    </source>
</evidence>
<dbReference type="GO" id="GO:0005794">
    <property type="term" value="C:Golgi apparatus"/>
    <property type="evidence" value="ECO:0007669"/>
    <property type="project" value="UniProtKB-SubCell"/>
</dbReference>
<dbReference type="InterPro" id="IPR027417">
    <property type="entry name" value="P-loop_NTPase"/>
</dbReference>
<evidence type="ECO:0000256" key="7">
    <source>
        <dbReference type="ARBA" id="ARBA00022737"/>
    </source>
</evidence>
<comment type="function">
    <text evidence="13">Exerts an anti-apoptotic effect in the immune system and is involved in responses to infections.</text>
</comment>
<keyword evidence="12" id="KW-0342">GTP-binding</keyword>
<dbReference type="GO" id="GO:0005829">
    <property type="term" value="C:cytosol"/>
    <property type="evidence" value="ECO:0007669"/>
    <property type="project" value="UniProtKB-SubCell"/>
</dbReference>
<dbReference type="EMBL" id="JBHFQA010000003">
    <property type="protein sequence ID" value="KAL2100715.1"/>
    <property type="molecule type" value="Genomic_DNA"/>
</dbReference>
<evidence type="ECO:0000256" key="13">
    <source>
        <dbReference type="ARBA" id="ARBA00056809"/>
    </source>
</evidence>
<gene>
    <name evidence="18" type="ORF">ACEWY4_002476</name>
</gene>
<keyword evidence="9" id="KW-0256">Endoplasmic reticulum</keyword>
<dbReference type="PANTHER" id="PTHR10903:SF190">
    <property type="entry name" value="GTPASE IMAP FAMILY MEMBER 4-LIKE"/>
    <property type="match status" value="1"/>
</dbReference>
<organism evidence="18 19">
    <name type="scientific">Coilia grayii</name>
    <name type="common">Gray's grenadier anchovy</name>
    <dbReference type="NCBI Taxonomy" id="363190"/>
    <lineage>
        <taxon>Eukaryota</taxon>
        <taxon>Metazoa</taxon>
        <taxon>Chordata</taxon>
        <taxon>Craniata</taxon>
        <taxon>Vertebrata</taxon>
        <taxon>Euteleostomi</taxon>
        <taxon>Actinopterygii</taxon>
        <taxon>Neopterygii</taxon>
        <taxon>Teleostei</taxon>
        <taxon>Clupei</taxon>
        <taxon>Clupeiformes</taxon>
        <taxon>Clupeoidei</taxon>
        <taxon>Engraulidae</taxon>
        <taxon>Coilinae</taxon>
        <taxon>Coilia</taxon>
    </lineage>
</organism>
<comment type="caution">
    <text evidence="18">The sequence shown here is derived from an EMBL/GenBank/DDBJ whole genome shotgun (WGS) entry which is preliminary data.</text>
</comment>
<keyword evidence="16" id="KW-0472">Membrane</keyword>
<comment type="subcellular location">
    <subcellularLocation>
        <location evidence="3">Cytoplasm</location>
        <location evidence="3">Cytosol</location>
    </subcellularLocation>
    <subcellularLocation>
        <location evidence="2">Endoplasmic reticulum</location>
    </subcellularLocation>
    <subcellularLocation>
        <location evidence="4">Golgi apparatus</location>
    </subcellularLocation>
    <subcellularLocation>
        <location evidence="1">Mitochondrion</location>
    </subcellularLocation>
</comment>
<evidence type="ECO:0000256" key="16">
    <source>
        <dbReference type="SAM" id="Phobius"/>
    </source>
</evidence>
<dbReference type="FunFam" id="3.40.50.300:FF:000536">
    <property type="entry name" value="GTPase IMAP family member 8"/>
    <property type="match status" value="2"/>
</dbReference>
<comment type="similarity">
    <text evidence="5">Belongs to the TRAFAC class TrmE-Era-EngA-EngB-Septin-like GTPase superfamily. AIG1/Toc34/Toc159-like paraseptin GTPase family. IAN subfamily.</text>
</comment>
<evidence type="ECO:0000313" key="18">
    <source>
        <dbReference type="EMBL" id="KAL2100715.1"/>
    </source>
</evidence>
<keyword evidence="19" id="KW-1185">Reference proteome</keyword>
<dbReference type="GO" id="GO:0005739">
    <property type="term" value="C:mitochondrion"/>
    <property type="evidence" value="ECO:0007669"/>
    <property type="project" value="UniProtKB-SubCell"/>
</dbReference>
<keyword evidence="16" id="KW-1133">Transmembrane helix</keyword>
<dbReference type="SUPFAM" id="SSF52540">
    <property type="entry name" value="P-loop containing nucleoside triphosphate hydrolases"/>
    <property type="match status" value="2"/>
</dbReference>
<keyword evidence="10" id="KW-0333">Golgi apparatus</keyword>
<evidence type="ECO:0000256" key="9">
    <source>
        <dbReference type="ARBA" id="ARBA00022824"/>
    </source>
</evidence>
<dbReference type="InterPro" id="IPR006703">
    <property type="entry name" value="G_AIG1"/>
</dbReference>
<evidence type="ECO:0000256" key="15">
    <source>
        <dbReference type="ARBA" id="ARBA00077278"/>
    </source>
</evidence>
<evidence type="ECO:0000256" key="4">
    <source>
        <dbReference type="ARBA" id="ARBA00004555"/>
    </source>
</evidence>
<accession>A0ABD1KNJ1</accession>
<dbReference type="PROSITE" id="PS51720">
    <property type="entry name" value="G_AIG1"/>
    <property type="match status" value="2"/>
</dbReference>
<dbReference type="GO" id="GO:0005525">
    <property type="term" value="F:GTP binding"/>
    <property type="evidence" value="ECO:0007669"/>
    <property type="project" value="UniProtKB-KW"/>
</dbReference>
<evidence type="ECO:0000259" key="17">
    <source>
        <dbReference type="PROSITE" id="PS51720"/>
    </source>
</evidence>
<keyword evidence="6" id="KW-0963">Cytoplasm</keyword>
<name>A0ABD1KNJ1_9TELE</name>
<sequence>MKLSRVTQFCEKRTKDINGRPVAVIDTPGLFETRRSEKEVIREILQSVSLYRPGPHVFVVVIPLGRLTLEDKGTNSLIESTFGRRVWDFTIVLFTHGDQLEGKTLNDVIASGDEELREFIRRCSGGFLVFNNKDMGDREQVAKLLEKVETLVALNGNQCYRSHLYPKQERRIRERQERILAERDKDIARKEKTLEEHYDGEELERRRRELWRKEEMEARKMSQVLPMKTQVGIIIVISLVATAIFGPVGMLTGIFLLMITVFARVLSAVLHCLDSFSVHHQMFTHRHTPTSAIDQPTSHKASSHTSNWTFLLFNKLELCNIYFISPSGRHVSGAEMEEWRIMLLGRRGVGKSSTGNTILRQIAFPVNMSLGRITQFCDRKNGTVDGRPVAVIDTPGLKNGKGDEKKVIREILKNISLYKPGPHVFLIVLPIGNLTQDDIRVHKIIEGMFGKKVWRYAVLLFTHGDSLDGNAQNDVISGADKELRKLIRKCTGGFVVFNNKDMANRAQVTLLMERIETMLAVNGNTFYPTKFYPRCERKIRERQEKHMEERAEDIAQRERQVEDLYSGDELEEKRLELLRSIDEELRTLAENPPKFKKH</sequence>
<feature type="domain" description="AIG1-type G" evidence="17">
    <location>
        <begin position="336"/>
        <end position="536"/>
    </location>
</feature>
<evidence type="ECO:0000256" key="6">
    <source>
        <dbReference type="ARBA" id="ARBA00022490"/>
    </source>
</evidence>
<keyword evidence="16" id="KW-0812">Transmembrane</keyword>
<reference evidence="18 19" key="1">
    <citation type="submission" date="2024-09" db="EMBL/GenBank/DDBJ databases">
        <title>A chromosome-level genome assembly of Gray's grenadier anchovy, Coilia grayii.</title>
        <authorList>
            <person name="Fu Z."/>
        </authorList>
    </citation>
    <scope>NUCLEOTIDE SEQUENCE [LARGE SCALE GENOMIC DNA]</scope>
    <source>
        <strain evidence="18">G4</strain>
        <tissue evidence="18">Muscle</tissue>
    </source>
</reference>
<keyword evidence="7" id="KW-0677">Repeat</keyword>
<protein>
    <recommendedName>
        <fullName evidence="14">GTPase IMAP family member 8</fullName>
    </recommendedName>
    <alternativeName>
        <fullName evidence="15">Immune-associated nucleotide-binding protein 9</fullName>
    </alternativeName>
</protein>
<evidence type="ECO:0000256" key="10">
    <source>
        <dbReference type="ARBA" id="ARBA00023034"/>
    </source>
</evidence>
<evidence type="ECO:0000256" key="2">
    <source>
        <dbReference type="ARBA" id="ARBA00004240"/>
    </source>
</evidence>
<evidence type="ECO:0000256" key="8">
    <source>
        <dbReference type="ARBA" id="ARBA00022741"/>
    </source>
</evidence>
<dbReference type="Pfam" id="PF04548">
    <property type="entry name" value="AIG1"/>
    <property type="match status" value="2"/>
</dbReference>
<dbReference type="InterPro" id="IPR045058">
    <property type="entry name" value="GIMA/IAN/Toc"/>
</dbReference>
<evidence type="ECO:0000256" key="14">
    <source>
        <dbReference type="ARBA" id="ARBA00073539"/>
    </source>
</evidence>
<proteinExistence type="inferred from homology"/>
<feature type="domain" description="AIG1-type G" evidence="17">
    <location>
        <begin position="1"/>
        <end position="169"/>
    </location>
</feature>
<evidence type="ECO:0000256" key="1">
    <source>
        <dbReference type="ARBA" id="ARBA00004173"/>
    </source>
</evidence>
<dbReference type="PANTHER" id="PTHR10903">
    <property type="entry name" value="GTPASE, IMAP FAMILY MEMBER-RELATED"/>
    <property type="match status" value="1"/>
</dbReference>
<evidence type="ECO:0000313" key="19">
    <source>
        <dbReference type="Proteomes" id="UP001591681"/>
    </source>
</evidence>
<keyword evidence="11" id="KW-0496">Mitochondrion</keyword>
<dbReference type="Gene3D" id="3.40.50.300">
    <property type="entry name" value="P-loop containing nucleotide triphosphate hydrolases"/>
    <property type="match status" value="2"/>
</dbReference>
<dbReference type="GO" id="GO:0005783">
    <property type="term" value="C:endoplasmic reticulum"/>
    <property type="evidence" value="ECO:0007669"/>
    <property type="project" value="UniProtKB-SubCell"/>
</dbReference>
<evidence type="ECO:0000256" key="12">
    <source>
        <dbReference type="ARBA" id="ARBA00023134"/>
    </source>
</evidence>
<feature type="transmembrane region" description="Helical" evidence="16">
    <location>
        <begin position="229"/>
        <end position="248"/>
    </location>
</feature>
<keyword evidence="8" id="KW-0547">Nucleotide-binding</keyword>
<evidence type="ECO:0000256" key="3">
    <source>
        <dbReference type="ARBA" id="ARBA00004514"/>
    </source>
</evidence>
<dbReference type="AlphaFoldDB" id="A0ABD1KNJ1"/>
<evidence type="ECO:0000256" key="5">
    <source>
        <dbReference type="ARBA" id="ARBA00008535"/>
    </source>
</evidence>
<dbReference type="Proteomes" id="UP001591681">
    <property type="component" value="Unassembled WGS sequence"/>
</dbReference>